<dbReference type="SUPFAM" id="SSF53448">
    <property type="entry name" value="Nucleotide-diphospho-sugar transferases"/>
    <property type="match status" value="1"/>
</dbReference>
<evidence type="ECO:0000256" key="1">
    <source>
        <dbReference type="ARBA" id="ARBA00001913"/>
    </source>
</evidence>
<dbReference type="GO" id="GO:0051082">
    <property type="term" value="F:unfolded protein binding"/>
    <property type="evidence" value="ECO:0007669"/>
    <property type="project" value="TreeGrafter"/>
</dbReference>
<dbReference type="PANTHER" id="PTHR11226">
    <property type="entry name" value="UDP-GLUCOSE GLYCOPROTEIN:GLUCOSYLTRANSFERASE"/>
    <property type="match status" value="1"/>
</dbReference>
<dbReference type="EMBL" id="JAYKXN010000001">
    <property type="protein sequence ID" value="KAK7318742.1"/>
    <property type="molecule type" value="Genomic_DNA"/>
</dbReference>
<organism evidence="3 4">
    <name type="scientific">Clitoria ternatea</name>
    <name type="common">Butterfly pea</name>
    <dbReference type="NCBI Taxonomy" id="43366"/>
    <lineage>
        <taxon>Eukaryota</taxon>
        <taxon>Viridiplantae</taxon>
        <taxon>Streptophyta</taxon>
        <taxon>Embryophyta</taxon>
        <taxon>Tracheophyta</taxon>
        <taxon>Spermatophyta</taxon>
        <taxon>Magnoliopsida</taxon>
        <taxon>eudicotyledons</taxon>
        <taxon>Gunneridae</taxon>
        <taxon>Pentapetalae</taxon>
        <taxon>rosids</taxon>
        <taxon>fabids</taxon>
        <taxon>Fabales</taxon>
        <taxon>Fabaceae</taxon>
        <taxon>Papilionoideae</taxon>
        <taxon>50 kb inversion clade</taxon>
        <taxon>NPAAA clade</taxon>
        <taxon>indigoferoid/millettioid clade</taxon>
        <taxon>Phaseoleae</taxon>
        <taxon>Clitoria</taxon>
    </lineage>
</organism>
<keyword evidence="4" id="KW-1185">Reference proteome</keyword>
<comment type="cofactor">
    <cofactor evidence="1">
        <name>Ca(2+)</name>
        <dbReference type="ChEBI" id="CHEBI:29108"/>
    </cofactor>
</comment>
<protein>
    <recommendedName>
        <fullName evidence="2">Glucosyltransferase 24 catalytic domain-containing protein</fullName>
    </recommendedName>
</protein>
<dbReference type="PANTHER" id="PTHR11226:SF0">
    <property type="entry name" value="UDP-GLUCOSE:GLYCOPROTEIN GLUCOSYLTRANSFERASE"/>
    <property type="match status" value="1"/>
</dbReference>
<accession>A0AAN9KM81</accession>
<dbReference type="AlphaFoldDB" id="A0AAN9KM81"/>
<comment type="caution">
    <text evidence="3">The sequence shown here is derived from an EMBL/GenBank/DDBJ whole genome shotgun (WGS) entry which is preliminary data.</text>
</comment>
<reference evidence="3 4" key="1">
    <citation type="submission" date="2024-01" db="EMBL/GenBank/DDBJ databases">
        <title>The genomes of 5 underutilized Papilionoideae crops provide insights into root nodulation and disease resistance.</title>
        <authorList>
            <person name="Yuan L."/>
        </authorList>
    </citation>
    <scope>NUCLEOTIDE SEQUENCE [LARGE SCALE GENOMIC DNA]</scope>
    <source>
        <strain evidence="3">LY-2023</strain>
        <tissue evidence="3">Leaf</tissue>
    </source>
</reference>
<dbReference type="GO" id="GO:0003980">
    <property type="term" value="F:UDP-glucose:glycoprotein glucosyltransferase activity"/>
    <property type="evidence" value="ECO:0007669"/>
    <property type="project" value="InterPro"/>
</dbReference>
<evidence type="ECO:0000313" key="4">
    <source>
        <dbReference type="Proteomes" id="UP001359559"/>
    </source>
</evidence>
<dbReference type="GO" id="GO:0005783">
    <property type="term" value="C:endoplasmic reticulum"/>
    <property type="evidence" value="ECO:0007669"/>
    <property type="project" value="TreeGrafter"/>
</dbReference>
<dbReference type="Pfam" id="PF18404">
    <property type="entry name" value="Glyco_transf_24"/>
    <property type="match status" value="1"/>
</dbReference>
<dbReference type="GO" id="GO:0036503">
    <property type="term" value="P:ERAD pathway"/>
    <property type="evidence" value="ECO:0007669"/>
    <property type="project" value="TreeGrafter"/>
</dbReference>
<feature type="domain" description="Glucosyltransferase 24 catalytic" evidence="2">
    <location>
        <begin position="8"/>
        <end position="100"/>
    </location>
</feature>
<proteinExistence type="predicted"/>
<dbReference type="InterPro" id="IPR009448">
    <property type="entry name" value="UDP-g_GGtrans"/>
</dbReference>
<evidence type="ECO:0000313" key="3">
    <source>
        <dbReference type="EMBL" id="KAK7318742.1"/>
    </source>
</evidence>
<dbReference type="InterPro" id="IPR029044">
    <property type="entry name" value="Nucleotide-diphossugar_trans"/>
</dbReference>
<dbReference type="GO" id="GO:0018279">
    <property type="term" value="P:protein N-linked glycosylation via asparagine"/>
    <property type="evidence" value="ECO:0007669"/>
    <property type="project" value="TreeGrafter"/>
</dbReference>
<evidence type="ECO:0000259" key="2">
    <source>
        <dbReference type="Pfam" id="PF18404"/>
    </source>
</evidence>
<name>A0AAN9KM81_CLITE</name>
<gene>
    <name evidence="3" type="ORF">RJT34_03449</name>
</gene>
<dbReference type="InterPro" id="IPR040497">
    <property type="entry name" value="Glyco_transf_24"/>
</dbReference>
<dbReference type="Proteomes" id="UP001359559">
    <property type="component" value="Unassembled WGS sequence"/>
</dbReference>
<sequence>MDISFGDNALYAVDLKTFRETAAGDNLRVFYETLSKDPNSLANLDQDLPNYAQHSVPIFSLPREWLWCEAWCVNATKYKAKSIDLCNNPMTKEPKLSYEQDETKFVQVDSIQEIHDYIGIPIIKDNNYGESNEDLHSQLANSKGTKKI</sequence>